<proteinExistence type="predicted"/>
<evidence type="ECO:0000313" key="8">
    <source>
        <dbReference type="Proteomes" id="UP000219036"/>
    </source>
</evidence>
<evidence type="ECO:0000256" key="3">
    <source>
        <dbReference type="ARBA" id="ARBA00023237"/>
    </source>
</evidence>
<dbReference type="PANTHER" id="PTHR30329:SF21">
    <property type="entry name" value="LIPOPROTEIN YIAD-RELATED"/>
    <property type="match status" value="1"/>
</dbReference>
<dbReference type="CDD" id="cd07185">
    <property type="entry name" value="OmpA_C-like"/>
    <property type="match status" value="1"/>
</dbReference>
<dbReference type="PROSITE" id="PS51123">
    <property type="entry name" value="OMPA_2"/>
    <property type="match status" value="1"/>
</dbReference>
<feature type="domain" description="OmpA-like" evidence="6">
    <location>
        <begin position="49"/>
        <end position="166"/>
    </location>
</feature>
<evidence type="ECO:0000259" key="6">
    <source>
        <dbReference type="PROSITE" id="PS51123"/>
    </source>
</evidence>
<comment type="subcellular location">
    <subcellularLocation>
        <location evidence="1">Cell outer membrane</location>
    </subcellularLocation>
</comment>
<keyword evidence="3" id="KW-0998">Cell outer membrane</keyword>
<evidence type="ECO:0000256" key="5">
    <source>
        <dbReference type="SAM" id="MobiDB-lite"/>
    </source>
</evidence>
<dbReference type="InterPro" id="IPR050330">
    <property type="entry name" value="Bact_OuterMem_StrucFunc"/>
</dbReference>
<accession>A0A285NCE6</accession>
<dbReference type="PANTHER" id="PTHR30329">
    <property type="entry name" value="STATOR ELEMENT OF FLAGELLAR MOTOR COMPLEX"/>
    <property type="match status" value="1"/>
</dbReference>
<dbReference type="SUPFAM" id="SSF103088">
    <property type="entry name" value="OmpA-like"/>
    <property type="match status" value="1"/>
</dbReference>
<dbReference type="Pfam" id="PF00691">
    <property type="entry name" value="OmpA"/>
    <property type="match status" value="1"/>
</dbReference>
<organism evidence="7 8">
    <name type="scientific">Persephonella hydrogeniphila</name>
    <dbReference type="NCBI Taxonomy" id="198703"/>
    <lineage>
        <taxon>Bacteria</taxon>
        <taxon>Pseudomonadati</taxon>
        <taxon>Aquificota</taxon>
        <taxon>Aquificia</taxon>
        <taxon>Aquificales</taxon>
        <taxon>Hydrogenothermaceae</taxon>
        <taxon>Persephonella</taxon>
    </lineage>
</organism>
<evidence type="ECO:0000256" key="2">
    <source>
        <dbReference type="ARBA" id="ARBA00023136"/>
    </source>
</evidence>
<dbReference type="GO" id="GO:0009279">
    <property type="term" value="C:cell outer membrane"/>
    <property type="evidence" value="ECO:0007669"/>
    <property type="project" value="UniProtKB-SubCell"/>
</dbReference>
<dbReference type="InterPro" id="IPR006665">
    <property type="entry name" value="OmpA-like"/>
</dbReference>
<dbReference type="PRINTS" id="PR01021">
    <property type="entry name" value="OMPADOMAIN"/>
</dbReference>
<evidence type="ECO:0000313" key="7">
    <source>
        <dbReference type="EMBL" id="SNZ07172.1"/>
    </source>
</evidence>
<dbReference type="AlphaFoldDB" id="A0A285NCE6"/>
<gene>
    <name evidence="7" type="ORF">SAMN06265182_0957</name>
</gene>
<protein>
    <submittedName>
        <fullName evidence="7">OmpA family protein</fullName>
    </submittedName>
</protein>
<keyword evidence="8" id="KW-1185">Reference proteome</keyword>
<dbReference type="Proteomes" id="UP000219036">
    <property type="component" value="Unassembled WGS sequence"/>
</dbReference>
<feature type="region of interest" description="Disordered" evidence="5">
    <location>
        <begin position="1"/>
        <end position="48"/>
    </location>
</feature>
<evidence type="ECO:0000256" key="1">
    <source>
        <dbReference type="ARBA" id="ARBA00004442"/>
    </source>
</evidence>
<dbReference type="Gene3D" id="3.30.1330.60">
    <property type="entry name" value="OmpA-like domain"/>
    <property type="match status" value="1"/>
</dbReference>
<dbReference type="EMBL" id="OBEI01000002">
    <property type="protein sequence ID" value="SNZ07172.1"/>
    <property type="molecule type" value="Genomic_DNA"/>
</dbReference>
<feature type="compositionally biased region" description="Basic and acidic residues" evidence="5">
    <location>
        <begin position="24"/>
        <end position="48"/>
    </location>
</feature>
<reference evidence="8" key="1">
    <citation type="submission" date="2017-09" db="EMBL/GenBank/DDBJ databases">
        <authorList>
            <person name="Varghese N."/>
            <person name="Submissions S."/>
        </authorList>
    </citation>
    <scope>NUCLEOTIDE SEQUENCE [LARGE SCALE GENOMIC DNA]</scope>
    <source>
        <strain evidence="8">DSM 15103</strain>
    </source>
</reference>
<dbReference type="InterPro" id="IPR036737">
    <property type="entry name" value="OmpA-like_sf"/>
</dbReference>
<name>A0A285NCE6_9AQUI</name>
<keyword evidence="2 4" id="KW-0472">Membrane</keyword>
<sequence length="169" mass="19941">MYSDQDGDGIPCYQEIEQGTNPFESEKKLSMKEEQKEEKETVAQKEKKAGYKPLKMHARIHFDFDRYNIKKDYLPYLNVITRYLKANKELKIKIVGYTDSIGSKEYNDRLARKRAESIKKYLIDHGISPDRIEIIGKGKEDYLFDNNTPLNRFTNRRAEFFVMEPVEGK</sequence>
<dbReference type="InterPro" id="IPR006664">
    <property type="entry name" value="OMP_bac"/>
</dbReference>
<dbReference type="PRINTS" id="PR01023">
    <property type="entry name" value="NAFLGMOTY"/>
</dbReference>
<evidence type="ECO:0000256" key="4">
    <source>
        <dbReference type="PROSITE-ProRule" id="PRU00473"/>
    </source>
</evidence>